<evidence type="ECO:0000256" key="4">
    <source>
        <dbReference type="ARBA" id="ARBA00023117"/>
    </source>
</evidence>
<dbReference type="STRING" id="4432.A0A1U8AYV8"/>
<dbReference type="SUPFAM" id="SSF47370">
    <property type="entry name" value="Bromodomain"/>
    <property type="match status" value="1"/>
</dbReference>
<dbReference type="InterPro" id="IPR037377">
    <property type="entry name" value="GTE_bromo"/>
</dbReference>
<evidence type="ECO:0000256" key="2">
    <source>
        <dbReference type="ARBA" id="ARBA00023015"/>
    </source>
</evidence>
<accession>A0A1U8AYV8</accession>
<dbReference type="RefSeq" id="XP_010273394.1">
    <property type="nucleotide sequence ID" value="XM_010275092.2"/>
</dbReference>
<organism evidence="9 10">
    <name type="scientific">Nelumbo nucifera</name>
    <name type="common">Sacred lotus</name>
    <dbReference type="NCBI Taxonomy" id="4432"/>
    <lineage>
        <taxon>Eukaryota</taxon>
        <taxon>Viridiplantae</taxon>
        <taxon>Streptophyta</taxon>
        <taxon>Embryophyta</taxon>
        <taxon>Tracheophyta</taxon>
        <taxon>Spermatophyta</taxon>
        <taxon>Magnoliopsida</taxon>
        <taxon>Proteales</taxon>
        <taxon>Nelumbonaceae</taxon>
        <taxon>Nelumbo</taxon>
    </lineage>
</organism>
<dbReference type="AlphaFoldDB" id="A0A1U8AYV8"/>
<dbReference type="eggNOG" id="KOG1474">
    <property type="taxonomic scope" value="Eukaryota"/>
</dbReference>
<dbReference type="InterPro" id="IPR001487">
    <property type="entry name" value="Bromodomain"/>
</dbReference>
<keyword evidence="6" id="KW-0539">Nucleus</keyword>
<gene>
    <name evidence="10" type="primary">LOC104608967</name>
</gene>
<keyword evidence="4" id="KW-0103">Bromodomain</keyword>
<dbReference type="PROSITE" id="PS50014">
    <property type="entry name" value="BROMODOMAIN_2"/>
    <property type="match status" value="1"/>
</dbReference>
<evidence type="ECO:0000256" key="8">
    <source>
        <dbReference type="SAM" id="MobiDB-lite"/>
    </source>
</evidence>
<keyword evidence="9" id="KW-1185">Reference proteome</keyword>
<dbReference type="KEGG" id="nnu:104608967"/>
<dbReference type="PANTHER" id="PTHR46136">
    <property type="entry name" value="TRANSCRIPTION FACTOR GTE8"/>
    <property type="match status" value="1"/>
</dbReference>
<dbReference type="GeneID" id="104608967"/>
<evidence type="ECO:0000313" key="10">
    <source>
        <dbReference type="RefSeq" id="XP_010273394.1"/>
    </source>
</evidence>
<dbReference type="Pfam" id="PF00439">
    <property type="entry name" value="Bromodomain"/>
    <property type="match status" value="1"/>
</dbReference>
<proteinExistence type="predicted"/>
<dbReference type="PANTHER" id="PTHR46136:SF19">
    <property type="entry name" value="TRANSCRIPTION FACTOR GTE12"/>
    <property type="match status" value="1"/>
</dbReference>
<keyword evidence="5" id="KW-0804">Transcription</keyword>
<feature type="region of interest" description="Disordered" evidence="8">
    <location>
        <begin position="68"/>
        <end position="88"/>
    </location>
</feature>
<evidence type="ECO:0000256" key="1">
    <source>
        <dbReference type="ARBA" id="ARBA00004123"/>
    </source>
</evidence>
<evidence type="ECO:0000256" key="3">
    <source>
        <dbReference type="ARBA" id="ARBA00023054"/>
    </source>
</evidence>
<dbReference type="PROSITE" id="PS51525">
    <property type="entry name" value="NET"/>
    <property type="match status" value="1"/>
</dbReference>
<keyword evidence="2" id="KW-0805">Transcription regulation</keyword>
<feature type="compositionally biased region" description="Basic and acidic residues" evidence="8">
    <location>
        <begin position="454"/>
        <end position="468"/>
    </location>
</feature>
<dbReference type="OMA" id="KAGSQEC"/>
<dbReference type="PRINTS" id="PR00503">
    <property type="entry name" value="BROMODOMAIN"/>
</dbReference>
<name>A0A1U8AYV8_NELNU</name>
<dbReference type="InterPro" id="IPR027353">
    <property type="entry name" value="NET_dom"/>
</dbReference>
<dbReference type="CDD" id="cd05506">
    <property type="entry name" value="Bromo_plant1"/>
    <property type="match status" value="1"/>
</dbReference>
<dbReference type="OrthoDB" id="21449at2759"/>
<feature type="region of interest" description="Disordered" evidence="8">
    <location>
        <begin position="256"/>
        <end position="290"/>
    </location>
</feature>
<dbReference type="Gene3D" id="1.20.920.10">
    <property type="entry name" value="Bromodomain-like"/>
    <property type="match status" value="1"/>
</dbReference>
<evidence type="ECO:0000256" key="6">
    <source>
        <dbReference type="ARBA" id="ARBA00023242"/>
    </source>
</evidence>
<feature type="region of interest" description="Disordered" evidence="8">
    <location>
        <begin position="423"/>
        <end position="491"/>
    </location>
</feature>
<evidence type="ECO:0000256" key="5">
    <source>
        <dbReference type="ARBA" id="ARBA00023163"/>
    </source>
</evidence>
<evidence type="ECO:0000313" key="9">
    <source>
        <dbReference type="Proteomes" id="UP000189703"/>
    </source>
</evidence>
<comment type="subcellular location">
    <subcellularLocation>
        <location evidence="1">Nucleus</location>
    </subcellularLocation>
</comment>
<dbReference type="SMART" id="SM00297">
    <property type="entry name" value="BROMO"/>
    <property type="match status" value="1"/>
</dbReference>
<feature type="coiled-coil region" evidence="7">
    <location>
        <begin position="550"/>
        <end position="614"/>
    </location>
</feature>
<dbReference type="Proteomes" id="UP000189703">
    <property type="component" value="Unplaced"/>
</dbReference>
<protein>
    <submittedName>
        <fullName evidence="10">Transcription factor GTE11</fullName>
    </submittedName>
</protein>
<reference evidence="10" key="1">
    <citation type="submission" date="2025-08" db="UniProtKB">
        <authorList>
            <consortium name="RefSeq"/>
        </authorList>
    </citation>
    <scope>IDENTIFICATION</scope>
</reference>
<dbReference type="InterPro" id="IPR036427">
    <property type="entry name" value="Bromodomain-like_sf"/>
</dbReference>
<feature type="compositionally biased region" description="Polar residues" evidence="8">
    <location>
        <begin position="365"/>
        <end position="390"/>
    </location>
</feature>
<dbReference type="InterPro" id="IPR052442">
    <property type="entry name" value="Env_Response_Regulator"/>
</dbReference>
<sequence length="698" mass="77658">MVMVTESQFINLDSAPYQSFQLSTMVAAEKLALKKKLKLELACVRSATERIGVEFEKRSCEFNQQGSLIGESGRTTSGKEQRSTEMSKVQKSTNCHSVYVEMGVADKSKVESGVLCASKRGPPNRLEVQLVKKQRMDTGMVQQCMALLKKLMNHPVGWVFNQPVDPVALNIPDYFSIISEPMDLGTIKSKLQKKLYSCAEEFTADVRLTFSNAMLYNPPTNDVHKMAKELNRIFDMRWKSLEVKWGGESTKVGQQSISSEVKKKAQNKISSKKAPTSHVSSLPRKSMSSVDKQKLRKDLVEISKGKLPLPLLHFFQKLGLVGQAEERIEVDIDAFDDETALEVQRLIRNYLDAKSADPNRLRAAETTNTSGHESLQNEFQKGTSNSNRPLSVSAGAKPRVSPGACINGSCNSITSQCSHHNDFTQASSSDLDSERSSGRNNHAYNDGVSNLGHLENDTEKARMSKSDPDSDGAVSIVDEENGRPSSRPATPAIVAAPGERWEDSVYDGQLSPNKALRAAMLKSRFADTILKAQQKTLLNHGEKGDPIKMQQEKERLERKQREEKARIEAQIRAAEAASRMRAEAEQKMQRERAREAARIKLQQMEKTVEIDENQAILKDLEMFGGYTQPKDARGTEAPKCGNVDEFADDFGHVLGTLEGCHHGNPLERLGLFRKDDFMEEEEEEANLNGDVEEGEIGS</sequence>
<keyword evidence="3 7" id="KW-0175">Coiled coil</keyword>
<feature type="region of interest" description="Disordered" evidence="8">
    <location>
        <begin position="359"/>
        <end position="399"/>
    </location>
</feature>
<dbReference type="GO" id="GO:0005634">
    <property type="term" value="C:nucleus"/>
    <property type="evidence" value="ECO:0007669"/>
    <property type="project" value="UniProtKB-SubCell"/>
</dbReference>
<evidence type="ECO:0000256" key="7">
    <source>
        <dbReference type="SAM" id="Coils"/>
    </source>
</evidence>